<dbReference type="Pfam" id="PF22518">
    <property type="entry name" value="DUF6997"/>
    <property type="match status" value="1"/>
</dbReference>
<comment type="caution">
    <text evidence="4">The sequence shown here is derived from an EMBL/GenBank/DDBJ whole genome shotgun (WGS) entry which is preliminary data.</text>
</comment>
<evidence type="ECO:0000259" key="3">
    <source>
        <dbReference type="Pfam" id="PF23871"/>
    </source>
</evidence>
<proteinExistence type="predicted"/>
<keyword evidence="5" id="KW-1185">Reference proteome</keyword>
<protein>
    <recommendedName>
        <fullName evidence="6">Translation elongation factor</fullName>
    </recommendedName>
</protein>
<dbReference type="RefSeq" id="WP_370875051.1">
    <property type="nucleotide sequence ID" value="NZ_JAUSUD010000003.1"/>
</dbReference>
<evidence type="ECO:0008006" key="6">
    <source>
        <dbReference type="Google" id="ProtNLM"/>
    </source>
</evidence>
<evidence type="ECO:0000259" key="1">
    <source>
        <dbReference type="Pfam" id="PF22515"/>
    </source>
</evidence>
<feature type="domain" description="DUF6997" evidence="2">
    <location>
        <begin position="87"/>
        <end position="263"/>
    </location>
</feature>
<feature type="domain" description="DUF6996" evidence="1">
    <location>
        <begin position="18"/>
        <end position="86"/>
    </location>
</feature>
<feature type="domain" description="DUF7226" evidence="3">
    <location>
        <begin position="301"/>
        <end position="440"/>
    </location>
</feature>
<gene>
    <name evidence="4" type="ORF">J2S19_000912</name>
</gene>
<reference evidence="4 5" key="1">
    <citation type="submission" date="2023-07" db="EMBL/GenBank/DDBJ databases">
        <title>Genomic Encyclopedia of Type Strains, Phase IV (KMG-IV): sequencing the most valuable type-strain genomes for metagenomic binning, comparative biology and taxonomic classification.</title>
        <authorList>
            <person name="Goeker M."/>
        </authorList>
    </citation>
    <scope>NUCLEOTIDE SEQUENCE [LARGE SCALE GENOMIC DNA]</scope>
    <source>
        <strain evidence="4 5">DSM 29005</strain>
    </source>
</reference>
<dbReference type="EMBL" id="JAUSUD010000003">
    <property type="protein sequence ID" value="MDQ0229660.1"/>
    <property type="molecule type" value="Genomic_DNA"/>
</dbReference>
<dbReference type="Proteomes" id="UP001234495">
    <property type="component" value="Unassembled WGS sequence"/>
</dbReference>
<evidence type="ECO:0000313" key="5">
    <source>
        <dbReference type="Proteomes" id="UP001234495"/>
    </source>
</evidence>
<accession>A0ABT9ZBL5</accession>
<dbReference type="Pfam" id="PF22515">
    <property type="entry name" value="DUF6996"/>
    <property type="match status" value="1"/>
</dbReference>
<dbReference type="InterPro" id="IPR054265">
    <property type="entry name" value="DUF6996"/>
</dbReference>
<organism evidence="4 5">
    <name type="scientific">Metabacillus malikii</name>
    <dbReference type="NCBI Taxonomy" id="1504265"/>
    <lineage>
        <taxon>Bacteria</taxon>
        <taxon>Bacillati</taxon>
        <taxon>Bacillota</taxon>
        <taxon>Bacilli</taxon>
        <taxon>Bacillales</taxon>
        <taxon>Bacillaceae</taxon>
        <taxon>Metabacillus</taxon>
    </lineage>
</organism>
<sequence>MKLIYRRCGPLSQKTKNDIAWETLFDRHHILHHINRDGYYKISARDIRMEREPRLMCKFDHRIHLAKPFKDYKLSILPISRSEYIIGSFEIFQTVKYNNELTPTRVSIPDFIDTIKKDDLYSESSALHAAHVSGMFQRLLGLQNDVPLLQTVSGRMGSKNFHFDVNLVKGGSFPINVESAQIEIDGGYESKEDFVIVEAKKEMVKDFNIRQLFYPYRVWSNRTTKRIQPVFFTHSNDIFSFFIYTFDNADTLGSIRLVEQKDFVISDEKISIEEIVAITRNTQIVQESREIPFPQADTFERVVDLLGLLYEKNLTANDVAENYDFNIRQSYYHADVGVYLGLVEKVKKERITYFRLTQRGRTFMSMSFKQKYLALVTSIMEHAPFKVAFLEWLQNNRRLSTERCIQIIKEQNGNVNPDTSTIKRRAQSVKKWSEWIYRLTQL</sequence>
<evidence type="ECO:0000259" key="2">
    <source>
        <dbReference type="Pfam" id="PF22518"/>
    </source>
</evidence>
<dbReference type="InterPro" id="IPR054266">
    <property type="entry name" value="DUF6997"/>
</dbReference>
<evidence type="ECO:0000313" key="4">
    <source>
        <dbReference type="EMBL" id="MDQ0229660.1"/>
    </source>
</evidence>
<name>A0ABT9ZBL5_9BACI</name>
<dbReference type="Pfam" id="PF23871">
    <property type="entry name" value="DUF7226"/>
    <property type="match status" value="1"/>
</dbReference>
<dbReference type="InterPro" id="IPR055650">
    <property type="entry name" value="DUF7226"/>
</dbReference>